<feature type="non-terminal residue" evidence="2">
    <location>
        <position position="161"/>
    </location>
</feature>
<dbReference type="EMBL" id="VZSG01001083">
    <property type="protein sequence ID" value="NWX92527.1"/>
    <property type="molecule type" value="Genomic_DNA"/>
</dbReference>
<protein>
    <submittedName>
        <fullName evidence="2">GP179 protein</fullName>
    </submittedName>
</protein>
<feature type="region of interest" description="Disordered" evidence="1">
    <location>
        <begin position="1"/>
        <end position="161"/>
    </location>
</feature>
<organism evidence="2 3">
    <name type="scientific">Nothoprocta pentlandii</name>
    <dbReference type="NCBI Taxonomy" id="2585814"/>
    <lineage>
        <taxon>Eukaryota</taxon>
        <taxon>Metazoa</taxon>
        <taxon>Chordata</taxon>
        <taxon>Craniata</taxon>
        <taxon>Vertebrata</taxon>
        <taxon>Euteleostomi</taxon>
        <taxon>Archelosauria</taxon>
        <taxon>Archosauria</taxon>
        <taxon>Dinosauria</taxon>
        <taxon>Saurischia</taxon>
        <taxon>Theropoda</taxon>
        <taxon>Coelurosauria</taxon>
        <taxon>Aves</taxon>
        <taxon>Palaeognathae</taxon>
        <taxon>Tinamiformes</taxon>
        <taxon>Tinamidae</taxon>
        <taxon>Nothoprocta</taxon>
    </lineage>
</organism>
<dbReference type="AlphaFoldDB" id="A0A7K7A9G8"/>
<comment type="caution">
    <text evidence="2">The sequence shown here is derived from an EMBL/GenBank/DDBJ whole genome shotgun (WGS) entry which is preliminary data.</text>
</comment>
<name>A0A7K7A9G8_9AVES</name>
<evidence type="ECO:0000256" key="1">
    <source>
        <dbReference type="SAM" id="MobiDB-lite"/>
    </source>
</evidence>
<feature type="compositionally biased region" description="Basic and acidic residues" evidence="1">
    <location>
        <begin position="9"/>
        <end position="20"/>
    </location>
</feature>
<feature type="non-terminal residue" evidence="2">
    <location>
        <position position="1"/>
    </location>
</feature>
<gene>
    <name evidence="2" type="primary">Gpr179</name>
    <name evidence="2" type="ORF">NOTPEN_R14607</name>
</gene>
<accession>A0A7K7A9G8</accession>
<proteinExistence type="predicted"/>
<keyword evidence="3" id="KW-1185">Reference proteome</keyword>
<sequence length="161" mass="16411">TSRTSPSSEKAEICPWERQESGGSSRADICPWEAAAAPSDQGKAKQVPGGPSKGDKRFTRQAALASPARSMESGSGGERAAAGPRESPGTGQPPGTPALPKASSGTAQSAEICPWETQEREGGTKAEICPWETAEPPPVGGRLKEARGGPSTGSGSTSPRQ</sequence>
<dbReference type="Proteomes" id="UP000538817">
    <property type="component" value="Unassembled WGS sequence"/>
</dbReference>
<evidence type="ECO:0000313" key="2">
    <source>
        <dbReference type="EMBL" id="NWX92527.1"/>
    </source>
</evidence>
<feature type="compositionally biased region" description="Low complexity" evidence="1">
    <location>
        <begin position="68"/>
        <end position="87"/>
    </location>
</feature>
<evidence type="ECO:0000313" key="3">
    <source>
        <dbReference type="Proteomes" id="UP000538817"/>
    </source>
</evidence>
<reference evidence="2 3" key="1">
    <citation type="submission" date="2019-09" db="EMBL/GenBank/DDBJ databases">
        <title>Bird 10,000 Genomes (B10K) Project - Family phase.</title>
        <authorList>
            <person name="Zhang G."/>
        </authorList>
    </citation>
    <scope>NUCLEOTIDE SEQUENCE [LARGE SCALE GENOMIC DNA]</scope>
    <source>
        <strain evidence="2">B10K-MSB-04</strain>
    </source>
</reference>